<evidence type="ECO:0000256" key="1">
    <source>
        <dbReference type="SAM" id="Phobius"/>
    </source>
</evidence>
<dbReference type="EMBL" id="BRZM01000038">
    <property type="protein sequence ID" value="GLD59781.1"/>
    <property type="molecule type" value="Genomic_DNA"/>
</dbReference>
<protein>
    <submittedName>
        <fullName evidence="3">Deleted in malignant brain tumors 1 protein-like protein</fullName>
    </submittedName>
</protein>
<proteinExistence type="predicted"/>
<gene>
    <name evidence="3" type="ORF">AKAME5_001175700</name>
</gene>
<name>A0AAD3MU86_LATJO</name>
<evidence type="ECO:0000259" key="2">
    <source>
        <dbReference type="PROSITE" id="PS50835"/>
    </source>
</evidence>
<evidence type="ECO:0000313" key="4">
    <source>
        <dbReference type="Proteomes" id="UP001279410"/>
    </source>
</evidence>
<feature type="domain" description="Ig-like" evidence="2">
    <location>
        <begin position="12"/>
        <end position="106"/>
    </location>
</feature>
<feature type="transmembrane region" description="Helical" evidence="1">
    <location>
        <begin position="125"/>
        <end position="147"/>
    </location>
</feature>
<dbReference type="InterPro" id="IPR036179">
    <property type="entry name" value="Ig-like_dom_sf"/>
</dbReference>
<dbReference type="PROSITE" id="PS50835">
    <property type="entry name" value="IG_LIKE"/>
    <property type="match status" value="1"/>
</dbReference>
<comment type="caution">
    <text evidence="3">The sequence shown here is derived from an EMBL/GenBank/DDBJ whole genome shotgun (WGS) entry which is preliminary data.</text>
</comment>
<keyword evidence="1" id="KW-0472">Membrane</keyword>
<dbReference type="InterPro" id="IPR013783">
    <property type="entry name" value="Ig-like_fold"/>
</dbReference>
<dbReference type="AlphaFoldDB" id="A0AAD3MU86"/>
<organism evidence="3 4">
    <name type="scientific">Lates japonicus</name>
    <name type="common">Japanese lates</name>
    <dbReference type="NCBI Taxonomy" id="270547"/>
    <lineage>
        <taxon>Eukaryota</taxon>
        <taxon>Metazoa</taxon>
        <taxon>Chordata</taxon>
        <taxon>Craniata</taxon>
        <taxon>Vertebrata</taxon>
        <taxon>Euteleostomi</taxon>
        <taxon>Actinopterygii</taxon>
        <taxon>Neopterygii</taxon>
        <taxon>Teleostei</taxon>
        <taxon>Neoteleostei</taxon>
        <taxon>Acanthomorphata</taxon>
        <taxon>Carangaria</taxon>
        <taxon>Carangaria incertae sedis</taxon>
        <taxon>Centropomidae</taxon>
        <taxon>Lates</taxon>
    </lineage>
</organism>
<dbReference type="SUPFAM" id="SSF48726">
    <property type="entry name" value="Immunoglobulin"/>
    <property type="match status" value="1"/>
</dbReference>
<dbReference type="Proteomes" id="UP001279410">
    <property type="component" value="Unassembled WGS sequence"/>
</dbReference>
<keyword evidence="4" id="KW-1185">Reference proteome</keyword>
<evidence type="ECO:0000313" key="3">
    <source>
        <dbReference type="EMBL" id="GLD59781.1"/>
    </source>
</evidence>
<keyword evidence="1" id="KW-1133">Transmembrane helix</keyword>
<dbReference type="Gene3D" id="2.60.40.10">
    <property type="entry name" value="Immunoglobulins"/>
    <property type="match status" value="1"/>
</dbReference>
<accession>A0AAD3MU86</accession>
<sequence>MCLYSSVKLEEPSISLTSPHSMAIYSPDKISLTEGSSFSITCSTHSRYSGGVFYLKKDNMNTSEMLPSFGHSIFYLAYFKFPALESKHQGEYTCVYSVNISSMSFSSVPSKSLQLIVVVTSSSSVVAGVVVTLVVLLLVLVIGYLVWRRRWRSAGAMVQFINRLGGAIKQDAEERSNKIFDGRDHNAQVNEHTGHSHGSADKSVDVDSENCVEKVTEDLAGRVCYELEPLVLS</sequence>
<dbReference type="InterPro" id="IPR007110">
    <property type="entry name" value="Ig-like_dom"/>
</dbReference>
<keyword evidence="1" id="KW-0812">Transmembrane</keyword>
<reference evidence="3" key="1">
    <citation type="submission" date="2022-08" db="EMBL/GenBank/DDBJ databases">
        <title>Genome sequencing of akame (Lates japonicus).</title>
        <authorList>
            <person name="Hashiguchi Y."/>
            <person name="Takahashi H."/>
        </authorList>
    </citation>
    <scope>NUCLEOTIDE SEQUENCE</scope>
    <source>
        <strain evidence="3">Kochi</strain>
    </source>
</reference>